<accession>G0QSS2</accession>
<sequence length="256" mass="29899">MKNAYPNIKINVFFEILYQKNQNKIQLVFPVHTLIKKVQIELAKKLSFNPFKFQCIFMSEKSSLPMNECSSLYQNDIQNNNLIFVKIINIQTRQQAPNINKLDTPDYKNATLLDLVSQRPYYMQTVTKGLNLNAICTNKRCINFNKNTIFCLGLGTFDYQNIIKNTECPNCPDKMLFRSTKCIVKDFVFQECLWSLEGIKQGNLISFEFKQEDWIQVNSCDLVNFKKVLLENNWGSVKIIVKNIGKNQQKLPYYAQ</sequence>
<gene>
    <name evidence="1" type="ORF">IMG5_103310</name>
</gene>
<dbReference type="Proteomes" id="UP000008983">
    <property type="component" value="Unassembled WGS sequence"/>
</dbReference>
<evidence type="ECO:0008006" key="3">
    <source>
        <dbReference type="Google" id="ProtNLM"/>
    </source>
</evidence>
<evidence type="ECO:0000313" key="1">
    <source>
        <dbReference type="EMBL" id="EGR31730.1"/>
    </source>
</evidence>
<dbReference type="EMBL" id="GL983823">
    <property type="protein sequence ID" value="EGR31730.1"/>
    <property type="molecule type" value="Genomic_DNA"/>
</dbReference>
<protein>
    <recommendedName>
        <fullName evidence="3">Ubiquitin-like domain-containing protein</fullName>
    </recommendedName>
</protein>
<dbReference type="InParanoid" id="G0QSS2"/>
<dbReference type="OrthoDB" id="282933at2759"/>
<name>G0QSS2_ICHMU</name>
<dbReference type="eggNOG" id="ENOG502SVHR">
    <property type="taxonomic scope" value="Eukaryota"/>
</dbReference>
<evidence type="ECO:0000313" key="2">
    <source>
        <dbReference type="Proteomes" id="UP000008983"/>
    </source>
</evidence>
<dbReference type="GeneID" id="14907876"/>
<proteinExistence type="predicted"/>
<organism evidence="1 2">
    <name type="scientific">Ichthyophthirius multifiliis</name>
    <name type="common">White spot disease agent</name>
    <name type="synonym">Ich</name>
    <dbReference type="NCBI Taxonomy" id="5932"/>
    <lineage>
        <taxon>Eukaryota</taxon>
        <taxon>Sar</taxon>
        <taxon>Alveolata</taxon>
        <taxon>Ciliophora</taxon>
        <taxon>Intramacronucleata</taxon>
        <taxon>Oligohymenophorea</taxon>
        <taxon>Hymenostomatida</taxon>
        <taxon>Ophryoglenina</taxon>
        <taxon>Ichthyophthirius</taxon>
    </lineage>
</organism>
<reference evidence="1 2" key="1">
    <citation type="submission" date="2011-07" db="EMBL/GenBank/DDBJ databases">
        <authorList>
            <person name="Coyne R."/>
            <person name="Brami D."/>
            <person name="Johnson J."/>
            <person name="Hostetler J."/>
            <person name="Hannick L."/>
            <person name="Clark T."/>
            <person name="Cassidy-Hanley D."/>
            <person name="Inman J."/>
        </authorList>
    </citation>
    <scope>NUCLEOTIDE SEQUENCE [LARGE SCALE GENOMIC DNA]</scope>
    <source>
        <strain evidence="1 2">G5</strain>
    </source>
</reference>
<keyword evidence="2" id="KW-1185">Reference proteome</keyword>
<dbReference type="RefSeq" id="XP_004035216.1">
    <property type="nucleotide sequence ID" value="XM_004035168.1"/>
</dbReference>
<dbReference type="OMA" id="RDCKWTI"/>
<dbReference type="AlphaFoldDB" id="G0QSS2"/>